<reference evidence="1 2" key="1">
    <citation type="submission" date="2023-05" db="EMBL/GenBank/DDBJ databases">
        <title>Comparative genomics reveals the evidence of polycyclic aromatic hydrocarbons degradation in moderately halophilic genus Pontibacillus.</title>
        <authorList>
            <person name="Yang H."/>
            <person name="Qian Z."/>
        </authorList>
    </citation>
    <scope>NUCLEOTIDE SEQUENCE [LARGE SCALE GENOMIC DNA]</scope>
    <source>
        <strain evidence="2">HN14</strain>
    </source>
</reference>
<sequence length="97" mass="11602">MYNIVYTRREKIKVVEQLNVTSFNKKAWNLSRFSKVGYCKEEKRLCIYFLNGITMEVNNVEEQVVFEFIISLEKETFIRDLLKSGYRTSFHQTPLHA</sequence>
<gene>
    <name evidence="1" type="ORF">QNI29_14940</name>
</gene>
<name>A0ABY8UXE1_9BACI</name>
<accession>A0ABY8UXE1</accession>
<evidence type="ECO:0000313" key="1">
    <source>
        <dbReference type="EMBL" id="WIF97029.1"/>
    </source>
</evidence>
<organism evidence="1 2">
    <name type="scientific">Pontibacillus chungwhensis</name>
    <dbReference type="NCBI Taxonomy" id="265426"/>
    <lineage>
        <taxon>Bacteria</taxon>
        <taxon>Bacillati</taxon>
        <taxon>Bacillota</taxon>
        <taxon>Bacilli</taxon>
        <taxon>Bacillales</taxon>
        <taxon>Bacillaceae</taxon>
        <taxon>Pontibacillus</taxon>
    </lineage>
</organism>
<dbReference type="EMBL" id="CP126446">
    <property type="protein sequence ID" value="WIF97029.1"/>
    <property type="molecule type" value="Genomic_DNA"/>
</dbReference>
<dbReference type="RefSeq" id="WP_231417285.1">
    <property type="nucleotide sequence ID" value="NZ_CP126446.1"/>
</dbReference>
<proteinExistence type="predicted"/>
<protein>
    <recommendedName>
        <fullName evidence="3">KTSC domain-containing protein</fullName>
    </recommendedName>
</protein>
<evidence type="ECO:0008006" key="3">
    <source>
        <dbReference type="Google" id="ProtNLM"/>
    </source>
</evidence>
<evidence type="ECO:0000313" key="2">
    <source>
        <dbReference type="Proteomes" id="UP001236652"/>
    </source>
</evidence>
<keyword evidence="2" id="KW-1185">Reference proteome</keyword>
<dbReference type="Proteomes" id="UP001236652">
    <property type="component" value="Chromosome"/>
</dbReference>